<name>A0ABZ2T919_9ENTE</name>
<feature type="domain" description="WxL Interacting Protein host binding" evidence="3">
    <location>
        <begin position="172"/>
        <end position="309"/>
    </location>
</feature>
<dbReference type="InterPro" id="IPR021759">
    <property type="entry name" value="WxLIP_HBD"/>
</dbReference>
<keyword evidence="1" id="KW-0812">Transmembrane</keyword>
<reference evidence="5" key="1">
    <citation type="submission" date="2017-05" db="EMBL/GenBank/DDBJ databases">
        <title>The Genome Sequence of EEnterococcus faecalis 9F2_4866.</title>
        <authorList>
            <consortium name="The Broad Institute Genomics Platform"/>
            <consortium name="The Broad Institute Genomic Center for Infectious Diseases"/>
            <person name="Earl A."/>
            <person name="Manson A."/>
            <person name="Schwartman J."/>
            <person name="Gilmore M."/>
            <person name="Abouelleil A."/>
            <person name="Cao P."/>
            <person name="Chapman S."/>
            <person name="Cusick C."/>
            <person name="Shea T."/>
            <person name="Young S."/>
            <person name="Neafsey D."/>
            <person name="Nusbaum C."/>
            <person name="Birren B."/>
        </authorList>
    </citation>
    <scope>NUCLEOTIDE SEQUENCE [LARGE SCALE GENOMIC DNA]</scope>
    <source>
        <strain evidence="5">12C11_DIV0727</strain>
    </source>
</reference>
<evidence type="ECO:0000259" key="2">
    <source>
        <dbReference type="Pfam" id="PF06030"/>
    </source>
</evidence>
<keyword evidence="1" id="KW-0472">Membrane</keyword>
<proteinExistence type="predicted"/>
<gene>
    <name evidence="4" type="ORF">A5866_002469</name>
</gene>
<organism evidence="4 5">
    <name type="scientific">Candidatus Enterococcus lemimoniae</name>
    <dbReference type="NCBI Taxonomy" id="1834167"/>
    <lineage>
        <taxon>Bacteria</taxon>
        <taxon>Bacillati</taxon>
        <taxon>Bacillota</taxon>
        <taxon>Bacilli</taxon>
        <taxon>Lactobacillales</taxon>
        <taxon>Enterococcaceae</taxon>
        <taxon>Enterococcus</taxon>
    </lineage>
</organism>
<feature type="domain" description="WxL Interacting Protein peptidoglycan binding" evidence="2">
    <location>
        <begin position="47"/>
        <end position="165"/>
    </location>
</feature>
<evidence type="ECO:0000313" key="4">
    <source>
        <dbReference type="EMBL" id="WYJ87373.1"/>
    </source>
</evidence>
<protein>
    <recommendedName>
        <fullName evidence="6">DUF3324 domain-containing protein</fullName>
    </recommendedName>
</protein>
<accession>A0ABZ2T919</accession>
<evidence type="ECO:0000259" key="3">
    <source>
        <dbReference type="Pfam" id="PF11797"/>
    </source>
</evidence>
<evidence type="ECO:0008006" key="6">
    <source>
        <dbReference type="Google" id="ProtNLM"/>
    </source>
</evidence>
<dbReference type="InterPro" id="IPR010317">
    <property type="entry name" value="WxLIP_PGBD"/>
</dbReference>
<reference evidence="4 5" key="2">
    <citation type="submission" date="2024-03" db="EMBL/GenBank/DDBJ databases">
        <title>The Genome Sequence of Enterococcus sp. DIV0727d.</title>
        <authorList>
            <consortium name="The Broad Institute Genomics Platform"/>
            <consortium name="The Broad Institute Microbial Omics Core"/>
            <consortium name="The Broad Institute Genomic Center for Infectious Diseases"/>
            <person name="Earl A."/>
            <person name="Manson A."/>
            <person name="Gilmore M."/>
            <person name="Schwartman J."/>
            <person name="Shea T."/>
            <person name="Abouelleil A."/>
            <person name="Cao P."/>
            <person name="Chapman S."/>
            <person name="Cusick C."/>
            <person name="Young S."/>
            <person name="Neafsey D."/>
            <person name="Nusbaum C."/>
            <person name="Birren B."/>
        </authorList>
    </citation>
    <scope>NUCLEOTIDE SEQUENCE [LARGE SCALE GENOMIC DNA]</scope>
    <source>
        <strain evidence="4 5">12C11_DIV0727</strain>
    </source>
</reference>
<dbReference type="Proteomes" id="UP000195080">
    <property type="component" value="Chromosome"/>
</dbReference>
<dbReference type="RefSeq" id="WP_176332599.1">
    <property type="nucleotide sequence ID" value="NZ_CP147248.1"/>
</dbReference>
<dbReference type="Pfam" id="PF11797">
    <property type="entry name" value="WxLIP_HBD"/>
    <property type="match status" value="1"/>
</dbReference>
<sequence length="367" mass="41203">MMKKNKQRGFICKCIKVLSIGWLCLFLVVKRSVPAIASENKGDPLGFSVETVKPSSQIDQNKTFFYIKTEPNQVQKLKVKVTGTSEEVVKVKVYLANGITSEKATINYLASQKKDETLKDSIEEIATVNQPEIEVAQGETKEVIITVKPSAENYTGIKLGSIYFQRETEKNSKVTVDSSFSYRIGLVASEENSSYSDGKSLKLLDVQPELLRAQKTIGITLQNPESKVIPDFSMKVEIVNKINGNVVKKQSMSDGSIAPNSHFTYSVDWGLDPIPSGTYIAKINAKSNDQIWNLEKEFTITEEKAKIMNDETAFKLSLPDWVYVLTIVLSLATLIVSIYLIYRGGQWQKQLVAKRKSNRRPKNVERK</sequence>
<feature type="transmembrane region" description="Helical" evidence="1">
    <location>
        <begin position="321"/>
        <end position="342"/>
    </location>
</feature>
<keyword evidence="1" id="KW-1133">Transmembrane helix</keyword>
<evidence type="ECO:0000256" key="1">
    <source>
        <dbReference type="SAM" id="Phobius"/>
    </source>
</evidence>
<dbReference type="EMBL" id="CP147248">
    <property type="protein sequence ID" value="WYJ87373.1"/>
    <property type="molecule type" value="Genomic_DNA"/>
</dbReference>
<keyword evidence="5" id="KW-1185">Reference proteome</keyword>
<evidence type="ECO:0000313" key="5">
    <source>
        <dbReference type="Proteomes" id="UP000195080"/>
    </source>
</evidence>
<dbReference type="Pfam" id="PF06030">
    <property type="entry name" value="WxLIP_PGBD"/>
    <property type="match status" value="1"/>
</dbReference>